<evidence type="ECO:0000313" key="1">
    <source>
        <dbReference type="EMBL" id="TBH21493.1"/>
    </source>
</evidence>
<organism evidence="1 2">
    <name type="scientific">Thermus thermamylovorans</name>
    <dbReference type="NCBI Taxonomy" id="2509362"/>
    <lineage>
        <taxon>Bacteria</taxon>
        <taxon>Thermotogati</taxon>
        <taxon>Deinococcota</taxon>
        <taxon>Deinococci</taxon>
        <taxon>Thermales</taxon>
        <taxon>Thermaceae</taxon>
        <taxon>Thermus</taxon>
    </lineage>
</organism>
<sequence length="286" mass="31949">MSASAFLLRTRAPGPQEVILPLPQDLPGQRVWDLALSKRPLEAYAHRGNLLARFQLEPDEVLEARFRLEASPLRSAPPWRGLLLREPPEAWPGILAHRGHRVERALGFLLSGRPHAWFLVDGLPLDPLLFRELGENPARLLPLGVAPHPTLYLGGHEGQRLLLLRTPWPGEEVPQWEELRPLGPDPLPWARGLAFASLGLSALGFATGPWPYLPYLGLLALRQGRPLKELFLRSPRFALESLLFHAFALSVTTHPRPELGLGYLALFLWNRLRPASGAPRESPEEA</sequence>
<dbReference type="RefSeq" id="WP_130840289.1">
    <property type="nucleotide sequence ID" value="NZ_SIJL01000002.1"/>
</dbReference>
<evidence type="ECO:0000313" key="2">
    <source>
        <dbReference type="Proteomes" id="UP000292858"/>
    </source>
</evidence>
<accession>A0A4Q9B8F1</accession>
<name>A0A4Q9B8F1_9DEIN</name>
<comment type="caution">
    <text evidence="1">The sequence shown here is derived from an EMBL/GenBank/DDBJ whole genome shotgun (WGS) entry which is preliminary data.</text>
</comment>
<keyword evidence="2" id="KW-1185">Reference proteome</keyword>
<protein>
    <submittedName>
        <fullName evidence="1">Uncharacterized protein</fullName>
    </submittedName>
</protein>
<reference evidence="1 2" key="1">
    <citation type="submission" date="2019-02" db="EMBL/GenBank/DDBJ databases">
        <title>Thermus sp. a novel from hot spring.</title>
        <authorList>
            <person name="Zhao Z."/>
        </authorList>
    </citation>
    <scope>NUCLEOTIDE SEQUENCE [LARGE SCALE GENOMIC DNA]</scope>
    <source>
        <strain evidence="1 2">CFH 72773T</strain>
    </source>
</reference>
<proteinExistence type="predicted"/>
<gene>
    <name evidence="1" type="ORF">ETP66_02470</name>
</gene>
<dbReference type="EMBL" id="SIJL01000002">
    <property type="protein sequence ID" value="TBH21493.1"/>
    <property type="molecule type" value="Genomic_DNA"/>
</dbReference>
<dbReference type="AlphaFoldDB" id="A0A4Q9B8F1"/>
<dbReference type="OrthoDB" id="30071at2"/>
<dbReference type="Proteomes" id="UP000292858">
    <property type="component" value="Unassembled WGS sequence"/>
</dbReference>